<evidence type="ECO:0000313" key="1">
    <source>
        <dbReference type="EMBL" id="KAK3761341.1"/>
    </source>
</evidence>
<proteinExistence type="predicted"/>
<gene>
    <name evidence="1" type="ORF">RRG08_060911</name>
</gene>
<sequence>MQKKLARELPAPVHFSPEDFNLLPFISGGRMLGDIHSMCVRCKPLSVSENSPFYTTCTLLDYALTRSLLSVSECDRPARVHPSHGHCGRGSCDGSVPG</sequence>
<protein>
    <submittedName>
        <fullName evidence="1">Uncharacterized protein</fullName>
    </submittedName>
</protein>
<comment type="caution">
    <text evidence="1">The sequence shown here is derived from an EMBL/GenBank/DDBJ whole genome shotgun (WGS) entry which is preliminary data.</text>
</comment>
<accession>A0AAE1D8L5</accession>
<dbReference type="EMBL" id="JAWDGP010004908">
    <property type="protein sequence ID" value="KAK3761341.1"/>
    <property type="molecule type" value="Genomic_DNA"/>
</dbReference>
<dbReference type="AlphaFoldDB" id="A0AAE1D8L5"/>
<dbReference type="Proteomes" id="UP001283361">
    <property type="component" value="Unassembled WGS sequence"/>
</dbReference>
<keyword evidence="2" id="KW-1185">Reference proteome</keyword>
<evidence type="ECO:0000313" key="2">
    <source>
        <dbReference type="Proteomes" id="UP001283361"/>
    </source>
</evidence>
<reference evidence="1" key="1">
    <citation type="journal article" date="2023" name="G3 (Bethesda)">
        <title>A reference genome for the long-term kleptoplast-retaining sea slug Elysia crispata morphotype clarki.</title>
        <authorList>
            <person name="Eastman K.E."/>
            <person name="Pendleton A.L."/>
            <person name="Shaikh M.A."/>
            <person name="Suttiyut T."/>
            <person name="Ogas R."/>
            <person name="Tomko P."/>
            <person name="Gavelis G."/>
            <person name="Widhalm J.R."/>
            <person name="Wisecaver J.H."/>
        </authorList>
    </citation>
    <scope>NUCLEOTIDE SEQUENCE</scope>
    <source>
        <strain evidence="1">ECLA1</strain>
    </source>
</reference>
<name>A0AAE1D8L5_9GAST</name>
<organism evidence="1 2">
    <name type="scientific">Elysia crispata</name>
    <name type="common">lettuce slug</name>
    <dbReference type="NCBI Taxonomy" id="231223"/>
    <lineage>
        <taxon>Eukaryota</taxon>
        <taxon>Metazoa</taxon>
        <taxon>Spiralia</taxon>
        <taxon>Lophotrochozoa</taxon>
        <taxon>Mollusca</taxon>
        <taxon>Gastropoda</taxon>
        <taxon>Heterobranchia</taxon>
        <taxon>Euthyneura</taxon>
        <taxon>Panpulmonata</taxon>
        <taxon>Sacoglossa</taxon>
        <taxon>Placobranchoidea</taxon>
        <taxon>Plakobranchidae</taxon>
        <taxon>Elysia</taxon>
    </lineage>
</organism>